<feature type="region of interest" description="Disordered" evidence="1">
    <location>
        <begin position="695"/>
        <end position="719"/>
    </location>
</feature>
<evidence type="ECO:0000313" key="3">
    <source>
        <dbReference type="EMBL" id="QKE88884.1"/>
    </source>
</evidence>
<organism evidence="3 4">
    <name type="scientific">Lichenicola cladoniae</name>
    <dbReference type="NCBI Taxonomy" id="1484109"/>
    <lineage>
        <taxon>Bacteria</taxon>
        <taxon>Pseudomonadati</taxon>
        <taxon>Pseudomonadota</taxon>
        <taxon>Alphaproteobacteria</taxon>
        <taxon>Acetobacterales</taxon>
        <taxon>Acetobacteraceae</taxon>
        <taxon>Lichenicola</taxon>
    </lineage>
</organism>
<reference evidence="3 4" key="1">
    <citation type="journal article" date="2014" name="World J. Microbiol. Biotechnol.">
        <title>Biodiversity and physiological characteristics of Antarctic and Arctic lichens-associated bacteria.</title>
        <authorList>
            <person name="Lee Y.M."/>
            <person name="Kim E.H."/>
            <person name="Lee H.K."/>
            <person name="Hong S.G."/>
        </authorList>
    </citation>
    <scope>NUCLEOTIDE SEQUENCE [LARGE SCALE GENOMIC DNA]</scope>
    <source>
        <strain evidence="3 4">PAMC 26569</strain>
    </source>
</reference>
<accession>A0A6M8GYR8</accession>
<dbReference type="InterPro" id="IPR036844">
    <property type="entry name" value="Hint_dom_sf"/>
</dbReference>
<gene>
    <name evidence="3" type="ORF">HN018_01395</name>
</gene>
<feature type="region of interest" description="Disordered" evidence="1">
    <location>
        <begin position="1613"/>
        <end position="1640"/>
    </location>
</feature>
<keyword evidence="4" id="KW-1185">Reference proteome</keyword>
<evidence type="ECO:0000256" key="1">
    <source>
        <dbReference type="SAM" id="MobiDB-lite"/>
    </source>
</evidence>
<feature type="compositionally biased region" description="Basic and acidic residues" evidence="1">
    <location>
        <begin position="1614"/>
        <end position="1627"/>
    </location>
</feature>
<feature type="region of interest" description="Disordered" evidence="1">
    <location>
        <begin position="68"/>
        <end position="88"/>
    </location>
</feature>
<dbReference type="CDD" id="cd03801">
    <property type="entry name" value="GT4_PimA-like"/>
    <property type="match status" value="1"/>
</dbReference>
<proteinExistence type="predicted"/>
<dbReference type="SUPFAM" id="SSF51294">
    <property type="entry name" value="Hedgehog/intein (Hint) domain"/>
    <property type="match status" value="1"/>
</dbReference>
<sequence>MMSKITSRLSASYATTMAWLNPRSGTSLARMVAKAAPAVTIDNTGTIVGASGTSTTIGQAGAGGAGIELPSNSRLTNSGSITGGVGGDGGDKGGAGGIGVQGLADDTISNSGTIAGGTGGYGQQTSGTGGVGVDLVLGGTLVNSGAILGGNGLFSRHDTSIGGVGVRLEAGGSVSNSGSIVGGTGGTAELEPGVAGGDGIVLAAGGDLENSGIILGGVGGSGDAGGTGGIAVELIAGGKVTNDGDIAGGAGANASDDVGGHGGVGIEFLAGGQLINHDAVSGGSGGIGSFSPSGTGGSGVVFTTGSSLTNDGTISGGTGGGNTDALSAPGGTGGIGLELLSGSLALHTGQIVGGAGGAGPVFGGAGGSGAALESSGVLDNAAQISGGAGGDGSNGQGGTGGTGTISTDHGTIRNSGTIAGGTGGYGQQTSGTGGVGVDLVLGGTLLNSGSILGGDGLFSRHDTSIGGVGVRLELGGQVSNSGSIIGGTAGTAELQRGVSGGDGIVLAAGGDLENSGTILGGAGGSGDTGGTGGIAVELISGGKITNNSKIAGGAGGNFGVDGGGRGGVGIDLLAGGQLINHDTVSGGNGGNGGIGEFSPSGAGGSGVVFTTGSSLINDGTISGGAGGGSIDSPADTGGAGGIGLELLSGSLTLHTGQVVGGAGGIGSLIGGAGGVGAALESNGVLDNAGQISGGAGARGSGDQGGTGGTGAIANDHGTIRNSGTISGGAGGYGQEASGAGGVGVDLFLSGALTNSGSILGGDGLFSRNATSVGGIGARLEAGGLATNSGRIVGGTGGIAELEPGVAGGDGILLAAGGELQNSGTILGGTGGIGTFGGEGGIGVELIAGGKVGNTASIVGGTGGAGNDDPGAAGGIGVDLVSGGQVENHGAISGGDGGAGVFGSGGAGGVGVMLGAGGSLTNDGTISNGKAGTSTYATPAAGGNAAVVLTTGGTVINGPGAVIASQGGDGIEVSGGAATVTNAGKISGSTYAIRFTGSYAYRVILDPGALLIGKVLGGSASNTLELARGSAGGMGTVTAFGAEFIRFGSIVLDQNARWLLDGASSSGGQVVTLAGTNHILALNDTVAFADTIAGFGRTDTLDLRDVTYATGAGASLSGDTLTIKSGATTDRLVLKTPGGYTGEYFHLASDGHGGTQVTVNGTPCYCRGTLILTDRGEIAVEALRIGDHLITHAGEARPLRWVGTRSYSGRFASNNNDVLPVMIRKDALADNVPRRDLMVSPLHAMYLDGILIPAMALVNGSSILQAGTVDRVDYFHLELETHDVIVAEGALSESFVDDGSRGMFQNAAEYNLLYPNMPRSAPRYCAPRVDQGERVETVRRRLQDRATPSSDGQGESAHGILRGCVDEVGDDRIRGWACETDDTVRVQLRILDNGIVVGQVVADQYRGDLQQADIGDGRHGFELTVPGGLSPMLRHVIQVQRVADGQALYGSPWVVEAAPLAELPEHQTAPSCHGHLDITTRDRIVGWARHRGEPDVPLAVQILDNGVPIARVLANGIRSDLAEAGVGLGRHGFDLSIPGGLSPLSRHVIQARCELDGTELIGSPVVFEAAGSFDMDLEQTITRAVASVANEQEDARVLSFMLARVDQLRQQAADRSGERNWRLRDRSRQRLHGPSDTAAPAPGLRALVLDEQVPAAGRDGGSMAILSHIEALQQLGYAVTFAAADGPGEGGAAAQALRTRGVTVCGSPFYASVEEVLHRQADCFDVVYLHRMSVAARYLKLARRHMPRARILYSVADLHHVRLARQAEIEQRPDLLAFSRQCRLDECTAAWLADAVLTHSADEEALLRQAVPDAQVYRVPWHIPVPDRIAPFAARQGIAFIGNYAHAPNRDAAMWLVEAVMPIVWATCPQIDCVLAGADMPETIRSLARPGVVALGHVPELADVLDRVRLTVAPLRYGAGVKAKVLDSLAAGVPCVMTEAGAEGLSLPPGLERLVGQDAASIAALICRLHQDKAMHETAAIEGLAFVRERHGLETVRETLQAAIDGYRPTIAALGYRMGAD</sequence>
<dbReference type="EMBL" id="CP053708">
    <property type="protein sequence ID" value="QKE88884.1"/>
    <property type="molecule type" value="Genomic_DNA"/>
</dbReference>
<dbReference type="Gene3D" id="3.40.50.2000">
    <property type="entry name" value="Glycogen Phosphorylase B"/>
    <property type="match status" value="1"/>
</dbReference>
<dbReference type="SUPFAM" id="SSF53756">
    <property type="entry name" value="UDP-Glycosyltransferase/glycogen phosphorylase"/>
    <property type="match status" value="1"/>
</dbReference>
<keyword evidence="3" id="KW-0808">Transferase</keyword>
<protein>
    <submittedName>
        <fullName evidence="3">Glycosyltransferase</fullName>
    </submittedName>
</protein>
<dbReference type="Pfam" id="PF13403">
    <property type="entry name" value="Hint_2"/>
    <property type="match status" value="1"/>
</dbReference>
<dbReference type="RefSeq" id="WP_172443419.1">
    <property type="nucleotide sequence ID" value="NZ_CP053708.1"/>
</dbReference>
<name>A0A6M8GYR8_9PROT</name>
<dbReference type="Proteomes" id="UP000500767">
    <property type="component" value="Chromosome"/>
</dbReference>
<evidence type="ECO:0000259" key="2">
    <source>
        <dbReference type="Pfam" id="PF13403"/>
    </source>
</evidence>
<evidence type="ECO:0000313" key="4">
    <source>
        <dbReference type="Proteomes" id="UP000500767"/>
    </source>
</evidence>
<feature type="compositionally biased region" description="Gly residues" evidence="1">
    <location>
        <begin position="386"/>
        <end position="403"/>
    </location>
</feature>
<dbReference type="GO" id="GO:0016740">
    <property type="term" value="F:transferase activity"/>
    <property type="evidence" value="ECO:0007669"/>
    <property type="project" value="UniProtKB-KW"/>
</dbReference>
<feature type="domain" description="Hedgehog/Intein (Hint)" evidence="2">
    <location>
        <begin position="1162"/>
        <end position="1297"/>
    </location>
</feature>
<dbReference type="Pfam" id="PF13692">
    <property type="entry name" value="Glyco_trans_1_4"/>
    <property type="match status" value="1"/>
</dbReference>
<dbReference type="KEGG" id="lck:HN018_01395"/>
<feature type="region of interest" description="Disordered" evidence="1">
    <location>
        <begin position="383"/>
        <end position="427"/>
    </location>
</feature>
<feature type="compositionally biased region" description="Gly residues" evidence="1">
    <location>
        <begin position="695"/>
        <end position="710"/>
    </location>
</feature>
<dbReference type="InterPro" id="IPR028992">
    <property type="entry name" value="Hedgehog/Intein_dom"/>
</dbReference>
<feature type="compositionally biased region" description="Gly residues" evidence="1">
    <location>
        <begin position="418"/>
        <end position="427"/>
    </location>
</feature>